<dbReference type="Pfam" id="PF04506">
    <property type="entry name" value="Rft-1"/>
    <property type="match status" value="1"/>
</dbReference>
<keyword evidence="5 10" id="KW-0256">Endoplasmic reticulum</keyword>
<evidence type="ECO:0000256" key="3">
    <source>
        <dbReference type="ARBA" id="ARBA00010288"/>
    </source>
</evidence>
<name>A0A165A937_XYLHT</name>
<evidence type="ECO:0000256" key="11">
    <source>
        <dbReference type="SAM" id="MobiDB-lite"/>
    </source>
</evidence>
<feature type="transmembrane region" description="Helical" evidence="10">
    <location>
        <begin position="404"/>
        <end position="424"/>
    </location>
</feature>
<organism evidence="12 13">
    <name type="scientific">Xylona heveae (strain CBS 132557 / TC161)</name>
    <dbReference type="NCBI Taxonomy" id="1328760"/>
    <lineage>
        <taxon>Eukaryota</taxon>
        <taxon>Fungi</taxon>
        <taxon>Dikarya</taxon>
        <taxon>Ascomycota</taxon>
        <taxon>Pezizomycotina</taxon>
        <taxon>Xylonomycetes</taxon>
        <taxon>Xylonales</taxon>
        <taxon>Xylonaceae</taxon>
        <taxon>Xylona</taxon>
    </lineage>
</organism>
<evidence type="ECO:0000256" key="6">
    <source>
        <dbReference type="ARBA" id="ARBA00022989"/>
    </source>
</evidence>
<protein>
    <recommendedName>
        <fullName evidence="8 10">Man(5)GlcNAc(2)-PP-dolichol translocation protein RFT1</fullName>
    </recommendedName>
</protein>
<evidence type="ECO:0000313" key="12">
    <source>
        <dbReference type="EMBL" id="KZF20114.1"/>
    </source>
</evidence>
<feature type="transmembrane region" description="Helical" evidence="10">
    <location>
        <begin position="474"/>
        <end position="495"/>
    </location>
</feature>
<evidence type="ECO:0000256" key="9">
    <source>
        <dbReference type="ARBA" id="ARBA00045912"/>
    </source>
</evidence>
<feature type="transmembrane region" description="Helical" evidence="10">
    <location>
        <begin position="175"/>
        <end position="195"/>
    </location>
</feature>
<dbReference type="GO" id="GO:0034203">
    <property type="term" value="P:glycolipid translocation"/>
    <property type="evidence" value="ECO:0007669"/>
    <property type="project" value="TreeGrafter"/>
</dbReference>
<feature type="transmembrane region" description="Helical" evidence="10">
    <location>
        <begin position="143"/>
        <end position="163"/>
    </location>
</feature>
<feature type="transmembrane region" description="Helical" evidence="10">
    <location>
        <begin position="444"/>
        <end position="462"/>
    </location>
</feature>
<comment type="similarity">
    <text evidence="3 10">Belongs to the RFT1 family.</text>
</comment>
<gene>
    <name evidence="12" type="ORF">L228DRAFT_263411</name>
</gene>
<keyword evidence="10" id="KW-0813">Transport</keyword>
<keyword evidence="6 10" id="KW-1133">Transmembrane helix</keyword>
<feature type="region of interest" description="Disordered" evidence="11">
    <location>
        <begin position="87"/>
        <end position="120"/>
    </location>
</feature>
<reference evidence="12 13" key="1">
    <citation type="journal article" date="2016" name="Fungal Biol.">
        <title>The genome of Xylona heveae provides a window into fungal endophytism.</title>
        <authorList>
            <person name="Gazis R."/>
            <person name="Kuo A."/>
            <person name="Riley R."/>
            <person name="LaButti K."/>
            <person name="Lipzen A."/>
            <person name="Lin J."/>
            <person name="Amirebrahimi M."/>
            <person name="Hesse C.N."/>
            <person name="Spatafora J.W."/>
            <person name="Henrissat B."/>
            <person name="Hainaut M."/>
            <person name="Grigoriev I.V."/>
            <person name="Hibbett D.S."/>
        </authorList>
    </citation>
    <scope>NUCLEOTIDE SEQUENCE [LARGE SCALE GENOMIC DNA]</scope>
    <source>
        <strain evidence="12 13">TC161</strain>
    </source>
</reference>
<dbReference type="STRING" id="1328760.A0A165A937"/>
<evidence type="ECO:0000256" key="5">
    <source>
        <dbReference type="ARBA" id="ARBA00022824"/>
    </source>
</evidence>
<evidence type="ECO:0000256" key="8">
    <source>
        <dbReference type="ARBA" id="ARBA00044793"/>
    </source>
</evidence>
<dbReference type="GeneID" id="28899624"/>
<comment type="function">
    <text evidence="9 10">Intramembrane glycolipid transporter that operates in the biosynthetic pathway of dolichol-linked oligosaccharides, the glycan precursors employed in protein asparagine (N)-glycosylation. The sequential addition of sugars to dolichol pyrophosphate produces dolichol-linked oligosaccharides containing fourteen sugars, including two GlcNAcs, nine mannoses and three glucoses. Once assembled, the oligosaccharide is transferred from the lipid to nascent proteins by oligosaccharyltransferases. The assembly of dolichol-linked oligosaccharides begins on the cytosolic side of the endoplasmic reticulum membrane and finishes in its lumen. RFT1 could mediate the translocation of the cytosolically oriented intermediate DolPP-GlcNAc2Man5, produced by ALG11, into the ER lumen where dolichol-linked oligosaccharides assembly continues. However, the intramembrane lipid transporter activity could not be confirmed in vitro.</text>
</comment>
<comment type="pathway">
    <text evidence="2">Protein modification; protein glycosylation.</text>
</comment>
<feature type="transmembrane region" description="Helical" evidence="10">
    <location>
        <begin position="501"/>
        <end position="521"/>
    </location>
</feature>
<dbReference type="GO" id="GO:0005789">
    <property type="term" value="C:endoplasmic reticulum membrane"/>
    <property type="evidence" value="ECO:0007669"/>
    <property type="project" value="UniProtKB-SubCell"/>
</dbReference>
<dbReference type="GO" id="GO:0006488">
    <property type="term" value="P:dolichol-linked oligosaccharide biosynthetic process"/>
    <property type="evidence" value="ECO:0007669"/>
    <property type="project" value="InterPro"/>
</dbReference>
<evidence type="ECO:0000256" key="4">
    <source>
        <dbReference type="ARBA" id="ARBA00022692"/>
    </source>
</evidence>
<feature type="region of interest" description="Disordered" evidence="11">
    <location>
        <begin position="356"/>
        <end position="390"/>
    </location>
</feature>
<dbReference type="Proteomes" id="UP000076632">
    <property type="component" value="Unassembled WGS sequence"/>
</dbReference>
<dbReference type="PANTHER" id="PTHR13117">
    <property type="entry name" value="ENDOPLASMIC RETICULUM MULTISPAN TRANSMEMBRANE PROTEIN-RELATED"/>
    <property type="match status" value="1"/>
</dbReference>
<dbReference type="RefSeq" id="XP_018185669.1">
    <property type="nucleotide sequence ID" value="XM_018334487.1"/>
</dbReference>
<dbReference type="FunCoup" id="A0A165A937">
    <property type="interactions" value="685"/>
</dbReference>
<proteinExistence type="inferred from homology"/>
<keyword evidence="7 10" id="KW-0472">Membrane</keyword>
<evidence type="ECO:0000256" key="7">
    <source>
        <dbReference type="ARBA" id="ARBA00023136"/>
    </source>
</evidence>
<dbReference type="PANTHER" id="PTHR13117:SF5">
    <property type="entry name" value="PROTEIN RFT1 HOMOLOG"/>
    <property type="match status" value="1"/>
</dbReference>
<feature type="compositionally biased region" description="Basic and acidic residues" evidence="11">
    <location>
        <begin position="93"/>
        <end position="112"/>
    </location>
</feature>
<feature type="compositionally biased region" description="Low complexity" evidence="11">
    <location>
        <begin position="356"/>
        <end position="367"/>
    </location>
</feature>
<feature type="compositionally biased region" description="Polar residues" evidence="11">
    <location>
        <begin position="368"/>
        <end position="390"/>
    </location>
</feature>
<keyword evidence="4 10" id="KW-0812">Transmembrane</keyword>
<evidence type="ECO:0000256" key="10">
    <source>
        <dbReference type="RuleBase" id="RU365067"/>
    </source>
</evidence>
<dbReference type="OMA" id="WPGKLFG"/>
<dbReference type="InterPro" id="IPR007594">
    <property type="entry name" value="RFT1"/>
</dbReference>
<dbReference type="AlphaFoldDB" id="A0A165A937"/>
<keyword evidence="13" id="KW-1185">Reference proteome</keyword>
<comment type="subcellular location">
    <subcellularLocation>
        <location evidence="1 10">Endoplasmic reticulum membrane</location>
        <topology evidence="1 10">Multi-pass membrane protein</topology>
    </subcellularLocation>
</comment>
<evidence type="ECO:0000313" key="13">
    <source>
        <dbReference type="Proteomes" id="UP000076632"/>
    </source>
</evidence>
<evidence type="ECO:0000256" key="1">
    <source>
        <dbReference type="ARBA" id="ARBA00004477"/>
    </source>
</evidence>
<dbReference type="EMBL" id="KV407464">
    <property type="protein sequence ID" value="KZF20114.1"/>
    <property type="molecule type" value="Genomic_DNA"/>
</dbReference>
<accession>A0A165A937</accession>
<comment type="caution">
    <text evidence="10">Lacks conserved residue(s) required for the propagation of feature annotation.</text>
</comment>
<sequence length="603" mass="65526">MGKLSKETAESNVSQNGENKNLLWRSVQGATFLILLQVASRALTFIVNQILIRFLSPELVGISTQLELYSISVLYFSRESLRVALQRQTPANERAKNGVSKEEPATGDERSPSKQGGSSANKNSYLDAFSPAGKVQTLVNTSYLAVALGIPLAYIIATFYLQSDSAKVAYFSESLSLYGLATVIELLAEPGFVVAQEKMVFKIRASAETTATIARCFLACGLVVWASTNKHDIGVLPFAAGQLSYAMLLNITYYSKLYEASSREGFSFLPKPLASSEKSYLIMSYFSRPLCLLTGSLFIQSAVKYVLTQGDALLMVSLSSLQEQGAFALASNYGGLVARMLFQPIEESSRNLFSKLLSSSSPDSRSSTTKQPSTGVAGNQDASPSETHNPLRSAQSILNDILKLYLLLSLVACALGPTIAPLLLRLVAGSRWSSTSASSVLATYCYYIPLLALNGITEAFISSVATSKQLHAQSIWMCGFFVIFAGSSVFFMRFLQWGAEGLVWANAINMVMRIVWSWTFIQQYFRQNGESLDIKSVLPNGGSLAASVGAAAELKMLQERSFGGSLLEDLIKAAGVAGIMALSLAYFERHYLIHCYTLLRPKS</sequence>
<dbReference type="InParanoid" id="A0A165A937"/>
<evidence type="ECO:0000256" key="2">
    <source>
        <dbReference type="ARBA" id="ARBA00004922"/>
    </source>
</evidence>
<dbReference type="OrthoDB" id="9979195at2759"/>